<keyword evidence="3 4" id="KW-0012">Acyltransferase</keyword>
<accession>A0A2I0AF72</accession>
<dbReference type="GO" id="GO:0006633">
    <property type="term" value="P:fatty acid biosynthetic process"/>
    <property type="evidence" value="ECO:0007669"/>
    <property type="project" value="UniProtKB-UniPathway"/>
</dbReference>
<dbReference type="GO" id="GO:0016747">
    <property type="term" value="F:acyltransferase activity, transferring groups other than amino-acyl groups"/>
    <property type="evidence" value="ECO:0007669"/>
    <property type="project" value="InterPro"/>
</dbReference>
<evidence type="ECO:0000256" key="6">
    <source>
        <dbReference type="SAM" id="Phobius"/>
    </source>
</evidence>
<dbReference type="STRING" id="1088818.A0A2I0AF72"/>
<dbReference type="InterPro" id="IPR013747">
    <property type="entry name" value="ACP_syn_III_C"/>
</dbReference>
<dbReference type="UniPathway" id="UPA00094"/>
<dbReference type="EC" id="2.3.1.-" evidence="4"/>
<dbReference type="InterPro" id="IPR016039">
    <property type="entry name" value="Thiolase-like"/>
</dbReference>
<name>A0A2I0AF72_9ASPA</name>
<evidence type="ECO:0000256" key="4">
    <source>
        <dbReference type="PIRNR" id="PIRNR036417"/>
    </source>
</evidence>
<dbReference type="SUPFAM" id="SSF53901">
    <property type="entry name" value="Thiolase-like"/>
    <property type="match status" value="1"/>
</dbReference>
<feature type="active site" evidence="5">
    <location>
        <position position="373"/>
    </location>
</feature>
<evidence type="ECO:0000313" key="9">
    <source>
        <dbReference type="EMBL" id="PKA54156.1"/>
    </source>
</evidence>
<feature type="active site" evidence="5">
    <location>
        <position position="340"/>
    </location>
</feature>
<dbReference type="Pfam" id="PF08392">
    <property type="entry name" value="FAE1_CUT1_RppA"/>
    <property type="match status" value="1"/>
</dbReference>
<dbReference type="Pfam" id="PF08541">
    <property type="entry name" value="ACP_syn_III_C"/>
    <property type="match status" value="1"/>
</dbReference>
<dbReference type="InterPro" id="IPR013601">
    <property type="entry name" value="FAE1_typ3_polyketide_synth"/>
</dbReference>
<dbReference type="PIRSF" id="PIRSF036417">
    <property type="entry name" value="3-ktacl-CoA_syn"/>
    <property type="match status" value="1"/>
</dbReference>
<evidence type="ECO:0000259" key="7">
    <source>
        <dbReference type="Pfam" id="PF08392"/>
    </source>
</evidence>
<comment type="pathway">
    <text evidence="4">Lipid metabolism; fatty acid biosynthesis.</text>
</comment>
<reference evidence="9 10" key="1">
    <citation type="journal article" date="2017" name="Nature">
        <title>The Apostasia genome and the evolution of orchids.</title>
        <authorList>
            <person name="Zhang G.Q."/>
            <person name="Liu K.W."/>
            <person name="Li Z."/>
            <person name="Lohaus R."/>
            <person name="Hsiao Y.Y."/>
            <person name="Niu S.C."/>
            <person name="Wang J.Y."/>
            <person name="Lin Y.C."/>
            <person name="Xu Q."/>
            <person name="Chen L.J."/>
            <person name="Yoshida K."/>
            <person name="Fujiwara S."/>
            <person name="Wang Z.W."/>
            <person name="Zhang Y.Q."/>
            <person name="Mitsuda N."/>
            <person name="Wang M."/>
            <person name="Liu G.H."/>
            <person name="Pecoraro L."/>
            <person name="Huang H.X."/>
            <person name="Xiao X.J."/>
            <person name="Lin M."/>
            <person name="Wu X.Y."/>
            <person name="Wu W.L."/>
            <person name="Chen Y.Y."/>
            <person name="Chang S.B."/>
            <person name="Sakamoto S."/>
            <person name="Ohme-Takagi M."/>
            <person name="Yagi M."/>
            <person name="Zeng S.J."/>
            <person name="Shen C.Y."/>
            <person name="Yeh C.M."/>
            <person name="Luo Y.B."/>
            <person name="Tsai W.C."/>
            <person name="Van de Peer Y."/>
            <person name="Liu Z.J."/>
        </authorList>
    </citation>
    <scope>NUCLEOTIDE SEQUENCE [LARGE SCALE GENOMIC DNA]</scope>
    <source>
        <strain evidence="10">cv. Shenzhen</strain>
        <tissue evidence="9">Stem</tissue>
    </source>
</reference>
<keyword evidence="10" id="KW-1185">Reference proteome</keyword>
<feature type="active site" evidence="5">
    <location>
        <position position="170"/>
    </location>
</feature>
<feature type="active site" evidence="5">
    <location>
        <position position="377"/>
    </location>
</feature>
<evidence type="ECO:0000313" key="10">
    <source>
        <dbReference type="Proteomes" id="UP000236161"/>
    </source>
</evidence>
<dbReference type="EMBL" id="KZ451984">
    <property type="protein sequence ID" value="PKA54156.1"/>
    <property type="molecule type" value="Genomic_DNA"/>
</dbReference>
<proteinExistence type="inferred from homology"/>
<feature type="transmembrane region" description="Helical" evidence="6">
    <location>
        <begin position="6"/>
        <end position="24"/>
    </location>
</feature>
<feature type="active site" evidence="5">
    <location>
        <position position="250"/>
    </location>
</feature>
<dbReference type="PANTHER" id="PTHR31561">
    <property type="entry name" value="3-KETOACYL-COA SYNTHASE"/>
    <property type="match status" value="1"/>
</dbReference>
<feature type="domain" description="Beta-ketoacyl-[acyl-carrier-protein] synthase III C-terminal" evidence="8">
    <location>
        <begin position="337"/>
        <end position="418"/>
    </location>
</feature>
<protein>
    <recommendedName>
        <fullName evidence="4">3-ketoacyl-CoA synthase</fullName>
        <ecNumber evidence="4">2.3.1.-</ecNumber>
    </recommendedName>
</protein>
<dbReference type="Gene3D" id="3.40.47.10">
    <property type="match status" value="1"/>
</dbReference>
<gene>
    <name evidence="9" type="primary">KCS12</name>
    <name evidence="9" type="ORF">AXF42_Ash018166</name>
</gene>
<evidence type="ECO:0000256" key="3">
    <source>
        <dbReference type="ARBA" id="ARBA00023315"/>
    </source>
</evidence>
<comment type="similarity">
    <text evidence="1 4">Belongs to the thiolase-like superfamily. Chalcone/stilbene synthases family.</text>
</comment>
<sequence>MEILTFLTTILFLHSFFVLLWNLFQRWHHRSCYLVDYVCFKPSDNRKLPTEICGQVISRNDCLGLNEFKFLLKVIVGSGLGESTYGPRNIIEGREAFPTLEDAISEMDECFHAVVDDIFRRIPDVSPSAVDILVVNVSMFSPAPSLASRIIKRYKLREDVIVYNLSGMGCSASLISIDLIQNVFKSHKKKIALMVASESVAPNWYNGNKRSMMLGNCLFRSGGCAALLTNDPGLGRRRAKLQLKQLVRTHHGRSDDGYNCACQKEDEEGRHGFHLSRELPMAAAQAFFENLRDLAPKVLPVTETTRYLFSKLLSRWKKKKASSSKDDFKSGINMKTGVEHFCLHTGGSAVIEGVGRSLGLDQRDLEPARMTLHRFGNTSASSVWYVLGYMEAKKRLRMGQRVLMITFGAGFKCNSCLWVVLRDMEDCGVWDDCIEGYPPKTLINPFTEKFGWINDANAEFFAQNLKESLAVAAKSVR</sequence>
<dbReference type="CDD" id="cd00831">
    <property type="entry name" value="CHS_like"/>
    <property type="match status" value="1"/>
</dbReference>
<keyword evidence="2 4" id="KW-0808">Transferase</keyword>
<evidence type="ECO:0000256" key="1">
    <source>
        <dbReference type="ARBA" id="ARBA00005531"/>
    </source>
</evidence>
<dbReference type="Proteomes" id="UP000236161">
    <property type="component" value="Unassembled WGS sequence"/>
</dbReference>
<dbReference type="OrthoDB" id="329835at2759"/>
<feature type="domain" description="FAE" evidence="7">
    <location>
        <begin position="28"/>
        <end position="314"/>
    </location>
</feature>
<evidence type="ECO:0000256" key="5">
    <source>
        <dbReference type="PIRSR" id="PIRSR036417-1"/>
    </source>
</evidence>
<keyword evidence="6" id="KW-1133">Transmembrane helix</keyword>
<dbReference type="InterPro" id="IPR012392">
    <property type="entry name" value="3-ktacl-CoA_syn"/>
</dbReference>
<keyword evidence="6" id="KW-0472">Membrane</keyword>
<keyword evidence="6" id="KW-0812">Transmembrane</keyword>
<dbReference type="GO" id="GO:0016020">
    <property type="term" value="C:membrane"/>
    <property type="evidence" value="ECO:0007669"/>
    <property type="project" value="InterPro"/>
</dbReference>
<evidence type="ECO:0000256" key="2">
    <source>
        <dbReference type="ARBA" id="ARBA00022679"/>
    </source>
</evidence>
<evidence type="ECO:0000259" key="8">
    <source>
        <dbReference type="Pfam" id="PF08541"/>
    </source>
</evidence>
<dbReference type="AlphaFoldDB" id="A0A2I0AF72"/>
<feature type="active site" evidence="5">
    <location>
        <position position="344"/>
    </location>
</feature>
<organism evidence="9 10">
    <name type="scientific">Apostasia shenzhenica</name>
    <dbReference type="NCBI Taxonomy" id="1088818"/>
    <lineage>
        <taxon>Eukaryota</taxon>
        <taxon>Viridiplantae</taxon>
        <taxon>Streptophyta</taxon>
        <taxon>Embryophyta</taxon>
        <taxon>Tracheophyta</taxon>
        <taxon>Spermatophyta</taxon>
        <taxon>Magnoliopsida</taxon>
        <taxon>Liliopsida</taxon>
        <taxon>Asparagales</taxon>
        <taxon>Orchidaceae</taxon>
        <taxon>Apostasioideae</taxon>
        <taxon>Apostasia</taxon>
    </lineage>
</organism>